<sequence>MAGVGPPSRDPTTLGVPLNTTALRRRSTALLIATAAATALGSATAHADDSPGGWVQSGSSTVSSLTGGEGIATRADGSLLTRGLGSVPLRLRVQGWNHVGDPDISGGYVFDDYQGGDDATSKLFEVTTPAGKTYDYTHPLDSGELLNNSFAAVSPDSQWLVAGEWNTVNRLQVFPAPLTNPSTPSTGGTLAQAGQITLDHSVEDIQGCDFVSATRLVCASDDAAKDVIQVDLPHALDGTPVTGQVSTLFQVPQSSICSGTFESEGVDYDPSAKVLRVEIVPPSVCEVTTTVYSYRPTTG</sequence>
<evidence type="ECO:0000313" key="2">
    <source>
        <dbReference type="EMBL" id="SEG76546.1"/>
    </source>
</evidence>
<accession>A0A1H6CVV7</accession>
<evidence type="ECO:0008006" key="4">
    <source>
        <dbReference type="Google" id="ProtNLM"/>
    </source>
</evidence>
<evidence type="ECO:0000313" key="3">
    <source>
        <dbReference type="Proteomes" id="UP000236754"/>
    </source>
</evidence>
<dbReference type="Proteomes" id="UP000236754">
    <property type="component" value="Unassembled WGS sequence"/>
</dbReference>
<dbReference type="EMBL" id="FNVU01000010">
    <property type="protein sequence ID" value="SEG76546.1"/>
    <property type="molecule type" value="Genomic_DNA"/>
</dbReference>
<evidence type="ECO:0000256" key="1">
    <source>
        <dbReference type="SAM" id="SignalP"/>
    </source>
</evidence>
<gene>
    <name evidence="2" type="ORF">SAMN05216223_110102</name>
</gene>
<organism evidence="2 3">
    <name type="scientific">Actinacidiphila yanglinensis</name>
    <dbReference type="NCBI Taxonomy" id="310779"/>
    <lineage>
        <taxon>Bacteria</taxon>
        <taxon>Bacillati</taxon>
        <taxon>Actinomycetota</taxon>
        <taxon>Actinomycetes</taxon>
        <taxon>Kitasatosporales</taxon>
        <taxon>Streptomycetaceae</taxon>
        <taxon>Actinacidiphila</taxon>
    </lineage>
</organism>
<protein>
    <recommendedName>
        <fullName evidence="4">Secreted protein</fullName>
    </recommendedName>
</protein>
<feature type="chain" id="PRO_5009295257" description="Secreted protein" evidence="1">
    <location>
        <begin position="48"/>
        <end position="299"/>
    </location>
</feature>
<keyword evidence="3" id="KW-1185">Reference proteome</keyword>
<keyword evidence="1" id="KW-0732">Signal</keyword>
<reference evidence="2 3" key="1">
    <citation type="submission" date="2016-10" db="EMBL/GenBank/DDBJ databases">
        <authorList>
            <person name="de Groot N.N."/>
        </authorList>
    </citation>
    <scope>NUCLEOTIDE SEQUENCE [LARGE SCALE GENOMIC DNA]</scope>
    <source>
        <strain evidence="2 3">CGMCC 4.2023</strain>
    </source>
</reference>
<proteinExistence type="predicted"/>
<feature type="signal peptide" evidence="1">
    <location>
        <begin position="1"/>
        <end position="47"/>
    </location>
</feature>
<dbReference type="AlphaFoldDB" id="A0A1H6CVV7"/>
<name>A0A1H6CVV7_9ACTN</name>